<dbReference type="Gene3D" id="2.60.120.40">
    <property type="match status" value="1"/>
</dbReference>
<dbReference type="RefSeq" id="WP_181392753.1">
    <property type="nucleotide sequence ID" value="NZ_QGDS01000003.1"/>
</dbReference>
<dbReference type="InterPro" id="IPR041415">
    <property type="entry name" value="BclA_C"/>
</dbReference>
<name>A0A315ZZI6_9FIRM</name>
<evidence type="ECO:0000313" key="4">
    <source>
        <dbReference type="Proteomes" id="UP000254051"/>
    </source>
</evidence>
<sequence>TGADGATGPTGATGADGATGPTGADGATGPTGPTGADGATGPTGADGATGPTGADGATGPTGTIIDPVIGFAQNNAGDSIAIVLDPPTVIPLPDQQTLSPEITVDGSNTVFTVNEAGLYRIAYYVNIVTADSFASEILINGTVNLASIVDVGGDINSTSTEFFVTLAAGDTISLAVLGEPATLELSSGSGAVLVIQQIGLT</sequence>
<feature type="non-terminal residue" evidence="3">
    <location>
        <position position="1"/>
    </location>
</feature>
<dbReference type="InterPro" id="IPR008983">
    <property type="entry name" value="Tumour_necrosis_fac-like_dom"/>
</dbReference>
<proteinExistence type="predicted"/>
<feature type="domain" description="BclA C-terminal" evidence="2">
    <location>
        <begin position="71"/>
        <end position="198"/>
    </location>
</feature>
<feature type="region of interest" description="Disordered" evidence="1">
    <location>
        <begin position="1"/>
        <end position="61"/>
    </location>
</feature>
<dbReference type="Proteomes" id="UP000254051">
    <property type="component" value="Unassembled WGS sequence"/>
</dbReference>
<keyword evidence="3" id="KW-0176">Collagen</keyword>
<evidence type="ECO:0000259" key="2">
    <source>
        <dbReference type="Pfam" id="PF18573"/>
    </source>
</evidence>
<dbReference type="AlphaFoldDB" id="A0A315ZZI6"/>
<dbReference type="EMBL" id="UHJJ01000003">
    <property type="protein sequence ID" value="SUQ13311.1"/>
    <property type="molecule type" value="Genomic_DNA"/>
</dbReference>
<gene>
    <name evidence="3" type="ORF">SAMN05216529_10336</name>
</gene>
<evidence type="ECO:0000256" key="1">
    <source>
        <dbReference type="SAM" id="MobiDB-lite"/>
    </source>
</evidence>
<reference evidence="4" key="1">
    <citation type="submission" date="2017-07" db="EMBL/GenBank/DDBJ databases">
        <authorList>
            <person name="Varghese N."/>
            <person name="Submissions S."/>
        </authorList>
    </citation>
    <scope>NUCLEOTIDE SEQUENCE [LARGE SCALE GENOMIC DNA]</scope>
    <source>
        <strain evidence="4">NLAE-zl-C134</strain>
    </source>
</reference>
<dbReference type="Pfam" id="PF18573">
    <property type="entry name" value="BclA_C"/>
    <property type="match status" value="1"/>
</dbReference>
<protein>
    <submittedName>
        <fullName evidence="3">Collagen triple helix repeat-containing protein</fullName>
    </submittedName>
</protein>
<evidence type="ECO:0000313" key="3">
    <source>
        <dbReference type="EMBL" id="SUQ13311.1"/>
    </source>
</evidence>
<organism evidence="3 4">
    <name type="scientific">Faecalicatena contorta</name>
    <dbReference type="NCBI Taxonomy" id="39482"/>
    <lineage>
        <taxon>Bacteria</taxon>
        <taxon>Bacillati</taxon>
        <taxon>Bacillota</taxon>
        <taxon>Clostridia</taxon>
        <taxon>Lachnospirales</taxon>
        <taxon>Lachnospiraceae</taxon>
        <taxon>Faecalicatena</taxon>
    </lineage>
</organism>
<dbReference type="SUPFAM" id="SSF49842">
    <property type="entry name" value="TNF-like"/>
    <property type="match status" value="1"/>
</dbReference>
<accession>A0A315ZZI6</accession>
<dbReference type="Pfam" id="PF01391">
    <property type="entry name" value="Collagen"/>
    <property type="match status" value="1"/>
</dbReference>
<dbReference type="InterPro" id="IPR008160">
    <property type="entry name" value="Collagen"/>
</dbReference>
<keyword evidence="4" id="KW-1185">Reference proteome</keyword>